<dbReference type="EMBL" id="CP010429">
    <property type="protein sequence ID" value="AKD56721.1"/>
    <property type="molecule type" value="Genomic_DNA"/>
</dbReference>
<dbReference type="Gene3D" id="2.40.128.270">
    <property type="match status" value="1"/>
</dbReference>
<dbReference type="OrthoDB" id="5348860at2"/>
<evidence type="ECO:0000259" key="1">
    <source>
        <dbReference type="Pfam" id="PF03724"/>
    </source>
</evidence>
<dbReference type="Proteomes" id="UP000033054">
    <property type="component" value="Chromosome"/>
</dbReference>
<evidence type="ECO:0000313" key="2">
    <source>
        <dbReference type="EMBL" id="AKD56721.1"/>
    </source>
</evidence>
<dbReference type="InterPro" id="IPR005184">
    <property type="entry name" value="DUF306_Meta_HslJ"/>
</dbReference>
<evidence type="ECO:0000313" key="3">
    <source>
        <dbReference type="Proteomes" id="UP000033054"/>
    </source>
</evidence>
<dbReference type="AlphaFoldDB" id="A0A0E3V901"/>
<dbReference type="HOGENOM" id="CLU_092758_0_0_10"/>
<dbReference type="STRING" id="1379870.SD10_19265"/>
<dbReference type="RefSeq" id="WP_046575977.1">
    <property type="nucleotide sequence ID" value="NZ_CP010429.1"/>
</dbReference>
<dbReference type="PANTHER" id="PTHR35535:SF2">
    <property type="entry name" value="DUF306 DOMAIN-CONTAINING PROTEIN"/>
    <property type="match status" value="1"/>
</dbReference>
<keyword evidence="3" id="KW-1185">Reference proteome</keyword>
<proteinExistence type="predicted"/>
<organism evidence="2 3">
    <name type="scientific">Spirosoma radiotolerans</name>
    <dbReference type="NCBI Taxonomy" id="1379870"/>
    <lineage>
        <taxon>Bacteria</taxon>
        <taxon>Pseudomonadati</taxon>
        <taxon>Bacteroidota</taxon>
        <taxon>Cytophagia</taxon>
        <taxon>Cytophagales</taxon>
        <taxon>Cytophagaceae</taxon>
        <taxon>Spirosoma</taxon>
    </lineage>
</organism>
<protein>
    <recommendedName>
        <fullName evidence="1">DUF306 domain-containing protein</fullName>
    </recommendedName>
</protein>
<reference evidence="2 3" key="1">
    <citation type="journal article" date="2014" name="Curr. Microbiol.">
        <title>Spirosoma radiotolerans sp. nov., a gamma-radiation-resistant bacterium isolated from gamma ray-irradiated soil.</title>
        <authorList>
            <person name="Lee J.J."/>
            <person name="Srinivasan S."/>
            <person name="Lim S."/>
            <person name="Joe M."/>
            <person name="Im S."/>
            <person name="Bae S.I."/>
            <person name="Park K.R."/>
            <person name="Han J.H."/>
            <person name="Park S.H."/>
            <person name="Joo B.M."/>
            <person name="Park S.J."/>
            <person name="Kim M.K."/>
        </authorList>
    </citation>
    <scope>NUCLEOTIDE SEQUENCE [LARGE SCALE GENOMIC DNA]</scope>
    <source>
        <strain evidence="2 3">DG5A</strain>
    </source>
</reference>
<dbReference type="KEGG" id="srd:SD10_19265"/>
<dbReference type="InterPro" id="IPR053147">
    <property type="entry name" value="Hsp_HslJ-like"/>
</dbReference>
<name>A0A0E3V901_9BACT</name>
<dbReference type="Pfam" id="PF03724">
    <property type="entry name" value="META"/>
    <property type="match status" value="1"/>
</dbReference>
<accession>A0A0E3V901</accession>
<dbReference type="PROSITE" id="PS51257">
    <property type="entry name" value="PROKAR_LIPOPROTEIN"/>
    <property type="match status" value="1"/>
</dbReference>
<dbReference type="PATRIC" id="fig|1379870.5.peg.4157"/>
<gene>
    <name evidence="2" type="ORF">SD10_19265</name>
</gene>
<dbReference type="InterPro" id="IPR038670">
    <property type="entry name" value="HslJ-like_sf"/>
</dbReference>
<feature type="domain" description="DUF306" evidence="1">
    <location>
        <begin position="149"/>
        <end position="254"/>
    </location>
</feature>
<sequence>MRTALLGVLLLTAACRRPSTQFASMLTPANQVNITDYSQQLKAGDDLLALGNNPAWSLTINSSKNFLRFKGQNGDSLTTPAPERQPDSDGVFRYSTGTESNRINIVFRPDSCVDKLSGQRYDYRVEVDFRGKNYVGCGASLRQLALLSDIWVLTDLQGTPIVAGGPRKEAPRLEISLSEGRVTGTTGCNRLNGTIKADTRQILFGPLATTRMACDSNVAQLERKFLNQLTNPLTYRIGESQLTFLSKGKSVMIFKKVD</sequence>
<dbReference type="PANTHER" id="PTHR35535">
    <property type="entry name" value="HEAT SHOCK PROTEIN HSLJ"/>
    <property type="match status" value="1"/>
</dbReference>